<comment type="caution">
    <text evidence="2">The sequence shown here is derived from an EMBL/GenBank/DDBJ whole genome shotgun (WGS) entry which is preliminary data.</text>
</comment>
<reference evidence="2 3" key="1">
    <citation type="submission" date="2022-03" db="EMBL/GenBank/DDBJ databases">
        <title>Genome data of Colletotrichum spp.</title>
        <authorList>
            <person name="Utami Y.D."/>
            <person name="Hiruma K."/>
        </authorList>
    </citation>
    <scope>NUCLEOTIDE SEQUENCE [LARGE SCALE GENOMIC DNA]</scope>
    <source>
        <strain evidence="2 3">MAFF 239500</strain>
    </source>
</reference>
<proteinExistence type="predicted"/>
<evidence type="ECO:0000313" key="2">
    <source>
        <dbReference type="EMBL" id="GKT42872.1"/>
    </source>
</evidence>
<accession>A0AA37L6R1</accession>
<evidence type="ECO:0000256" key="1">
    <source>
        <dbReference type="SAM" id="MobiDB-lite"/>
    </source>
</evidence>
<dbReference type="RefSeq" id="XP_049125222.1">
    <property type="nucleotide sequence ID" value="XM_049269265.1"/>
</dbReference>
<dbReference type="Proteomes" id="UP001055115">
    <property type="component" value="Unassembled WGS sequence"/>
</dbReference>
<sequence>MADTQPPADANVGWQELKTSNGAKYQVKANDYEISDKPAPTDDELSARGPEFSDVRLNWGTHTSGAPPQDVQDKTGITWYNLNKAPWYSVFKWRLTINVKDTYNYVFTDQSGDTYSLGTWQLGTHTVDYDSSEPTIVSISGN</sequence>
<dbReference type="AlphaFoldDB" id="A0AA37L6R1"/>
<dbReference type="GeneID" id="73323855"/>
<protein>
    <submittedName>
        <fullName evidence="2">Uncharacterized protein</fullName>
    </submittedName>
</protein>
<organism evidence="2 3">
    <name type="scientific">Colletotrichum spaethianum</name>
    <dbReference type="NCBI Taxonomy" id="700344"/>
    <lineage>
        <taxon>Eukaryota</taxon>
        <taxon>Fungi</taxon>
        <taxon>Dikarya</taxon>
        <taxon>Ascomycota</taxon>
        <taxon>Pezizomycotina</taxon>
        <taxon>Sordariomycetes</taxon>
        <taxon>Hypocreomycetidae</taxon>
        <taxon>Glomerellales</taxon>
        <taxon>Glomerellaceae</taxon>
        <taxon>Colletotrichum</taxon>
        <taxon>Colletotrichum spaethianum species complex</taxon>
    </lineage>
</organism>
<evidence type="ECO:0000313" key="3">
    <source>
        <dbReference type="Proteomes" id="UP001055115"/>
    </source>
</evidence>
<keyword evidence="3" id="KW-1185">Reference proteome</keyword>
<dbReference type="EMBL" id="BQXU01000006">
    <property type="protein sequence ID" value="GKT42872.1"/>
    <property type="molecule type" value="Genomic_DNA"/>
</dbReference>
<gene>
    <name evidence="2" type="ORF">ColSpa_03053</name>
</gene>
<name>A0AA37L6R1_9PEZI</name>
<feature type="compositionally biased region" description="Basic and acidic residues" evidence="1">
    <location>
        <begin position="30"/>
        <end position="40"/>
    </location>
</feature>
<feature type="region of interest" description="Disordered" evidence="1">
    <location>
        <begin position="29"/>
        <end position="49"/>
    </location>
</feature>